<reference evidence="7 8" key="1">
    <citation type="submission" date="2016-06" db="EMBL/GenBank/DDBJ databases">
        <authorList>
            <person name="Kjaerup R.B."/>
            <person name="Dalgaard T.S."/>
            <person name="Juul-Madsen H.R."/>
        </authorList>
    </citation>
    <scope>NUCLEOTIDE SEQUENCE [LARGE SCALE GENOMIC DNA]</scope>
    <source>
        <strain evidence="7 8">1245139.5</strain>
    </source>
</reference>
<evidence type="ECO:0000256" key="1">
    <source>
        <dbReference type="ARBA" id="ARBA00005086"/>
    </source>
</evidence>
<dbReference type="GO" id="GO:0006631">
    <property type="term" value="P:fatty acid metabolic process"/>
    <property type="evidence" value="ECO:0007669"/>
    <property type="project" value="InterPro"/>
</dbReference>
<evidence type="ECO:0000256" key="4">
    <source>
        <dbReference type="PIRSR" id="PIRSR000105-1"/>
    </source>
</evidence>
<feature type="domain" description="3-hydroxyacyl-CoA dehydrogenase C-terminal" evidence="5">
    <location>
        <begin position="192"/>
        <end position="288"/>
    </location>
</feature>
<dbReference type="AlphaFoldDB" id="A0A1A3MUN3"/>
<sequence length="296" mass="32554">MTGKYTHTFEEIQDRPVAVIGAGTLGPRIALMLASRGGTVRIYARRAEQRAEAVRYVTDNLPKLLQDRGFGEIGVAVGTGSLHEALDGAWLAVESVPERLDIKIPLWGQIDQAAPAGTIFATNSSSIPSRLMADEVRDKTRLCNTHFYMPPQFNALDLMSDGQTDRGLLDTLLAVLPEFGVHPFEARKECTGFIFNRVWAAIKRESLAVVAEGVAGPEDVDGMFKVNWGVPAGPFQMMDIVGLDVVLDIENHYAQEFPHLPESVRDLLQSYVDAGKLGVKTGEGFYTYRQGDPTYR</sequence>
<dbReference type="InterPro" id="IPR006176">
    <property type="entry name" value="3-OHacyl-CoA_DH_NAD-bd"/>
</dbReference>
<dbReference type="Proteomes" id="UP000093629">
    <property type="component" value="Unassembled WGS sequence"/>
</dbReference>
<dbReference type="PIRSF" id="PIRSF000105">
    <property type="entry name" value="HCDH"/>
    <property type="match status" value="1"/>
</dbReference>
<dbReference type="Pfam" id="PF00725">
    <property type="entry name" value="3HCDH"/>
    <property type="match status" value="1"/>
</dbReference>
<keyword evidence="3" id="KW-0560">Oxidoreductase</keyword>
<name>A0A1A3MUN3_MYCAS</name>
<dbReference type="SUPFAM" id="SSF51735">
    <property type="entry name" value="NAD(P)-binding Rossmann-fold domains"/>
    <property type="match status" value="1"/>
</dbReference>
<feature type="site" description="Important for catalytic activity" evidence="4">
    <location>
        <position position="146"/>
    </location>
</feature>
<comment type="pathway">
    <text evidence="1">Lipid metabolism; butanoate metabolism.</text>
</comment>
<feature type="domain" description="3-hydroxyacyl-CoA dehydrogenase NAD binding" evidence="6">
    <location>
        <begin position="17"/>
        <end position="188"/>
    </location>
</feature>
<evidence type="ECO:0000256" key="2">
    <source>
        <dbReference type="ARBA" id="ARBA00009463"/>
    </source>
</evidence>
<keyword evidence="8" id="KW-1185">Reference proteome</keyword>
<organism evidence="7 8">
    <name type="scientific">Mycobacterium asiaticum</name>
    <dbReference type="NCBI Taxonomy" id="1790"/>
    <lineage>
        <taxon>Bacteria</taxon>
        <taxon>Bacillati</taxon>
        <taxon>Actinomycetota</taxon>
        <taxon>Actinomycetes</taxon>
        <taxon>Mycobacteriales</taxon>
        <taxon>Mycobacteriaceae</taxon>
        <taxon>Mycobacterium</taxon>
    </lineage>
</organism>
<dbReference type="InterPro" id="IPR036291">
    <property type="entry name" value="NAD(P)-bd_dom_sf"/>
</dbReference>
<dbReference type="Gene3D" id="3.40.50.720">
    <property type="entry name" value="NAD(P)-binding Rossmann-like Domain"/>
    <property type="match status" value="1"/>
</dbReference>
<dbReference type="EMBL" id="LZLQ01000134">
    <property type="protein sequence ID" value="OBK11847.1"/>
    <property type="molecule type" value="Genomic_DNA"/>
</dbReference>
<evidence type="ECO:0000256" key="3">
    <source>
        <dbReference type="ARBA" id="ARBA00023002"/>
    </source>
</evidence>
<dbReference type="RefSeq" id="WP_065160668.1">
    <property type="nucleotide sequence ID" value="NZ_LZLQ01000134.1"/>
</dbReference>
<dbReference type="SUPFAM" id="SSF48179">
    <property type="entry name" value="6-phosphogluconate dehydrogenase C-terminal domain-like"/>
    <property type="match status" value="1"/>
</dbReference>
<evidence type="ECO:0000259" key="5">
    <source>
        <dbReference type="Pfam" id="PF00725"/>
    </source>
</evidence>
<dbReference type="GO" id="GO:0070403">
    <property type="term" value="F:NAD+ binding"/>
    <property type="evidence" value="ECO:0007669"/>
    <property type="project" value="InterPro"/>
</dbReference>
<proteinExistence type="inferred from homology"/>
<comment type="similarity">
    <text evidence="2">Belongs to the 3-hydroxyacyl-CoA dehydrogenase family.</text>
</comment>
<protein>
    <submittedName>
        <fullName evidence="7">3-hydroxybutyryl-CoA dehydrogenase</fullName>
    </submittedName>
</protein>
<comment type="caution">
    <text evidence="7">The sequence shown here is derived from an EMBL/GenBank/DDBJ whole genome shotgun (WGS) entry which is preliminary data.</text>
</comment>
<dbReference type="InterPro" id="IPR006108">
    <property type="entry name" value="3HC_DH_C"/>
</dbReference>
<evidence type="ECO:0000313" key="7">
    <source>
        <dbReference type="EMBL" id="OBK11847.1"/>
    </source>
</evidence>
<evidence type="ECO:0000259" key="6">
    <source>
        <dbReference type="Pfam" id="PF02737"/>
    </source>
</evidence>
<gene>
    <name evidence="7" type="ORF">A5636_13135</name>
</gene>
<dbReference type="PANTHER" id="PTHR48075">
    <property type="entry name" value="3-HYDROXYACYL-COA DEHYDROGENASE FAMILY PROTEIN"/>
    <property type="match status" value="1"/>
</dbReference>
<dbReference type="Gene3D" id="1.10.1040.10">
    <property type="entry name" value="N-(1-d-carboxylethyl)-l-norvaline Dehydrogenase, domain 2"/>
    <property type="match status" value="1"/>
</dbReference>
<dbReference type="InterPro" id="IPR013328">
    <property type="entry name" value="6PGD_dom2"/>
</dbReference>
<dbReference type="Pfam" id="PF02737">
    <property type="entry name" value="3HCDH_N"/>
    <property type="match status" value="1"/>
</dbReference>
<dbReference type="InterPro" id="IPR022694">
    <property type="entry name" value="3-OHacyl-CoA_DH"/>
</dbReference>
<accession>A0A1A3MUN3</accession>
<dbReference type="PANTHER" id="PTHR48075:SF3">
    <property type="entry name" value="3-HYDROXYACYL-COA DEHYDROGENASE"/>
    <property type="match status" value="1"/>
</dbReference>
<dbReference type="InterPro" id="IPR008927">
    <property type="entry name" value="6-PGluconate_DH-like_C_sf"/>
</dbReference>
<evidence type="ECO:0000313" key="8">
    <source>
        <dbReference type="Proteomes" id="UP000093629"/>
    </source>
</evidence>
<dbReference type="GO" id="GO:0016616">
    <property type="term" value="F:oxidoreductase activity, acting on the CH-OH group of donors, NAD or NADP as acceptor"/>
    <property type="evidence" value="ECO:0007669"/>
    <property type="project" value="InterPro"/>
</dbReference>